<reference evidence="2" key="1">
    <citation type="journal article" date="2020" name="Nat. Commun.">
        <title>Genome assembly of wild tea tree DASZ reveals pedigree and selection history of tea varieties.</title>
        <authorList>
            <person name="Zhang W."/>
            <person name="Zhang Y."/>
            <person name="Qiu H."/>
            <person name="Guo Y."/>
            <person name="Wan H."/>
            <person name="Zhang X."/>
            <person name="Scossa F."/>
            <person name="Alseekh S."/>
            <person name="Zhang Q."/>
            <person name="Wang P."/>
            <person name="Xu L."/>
            <person name="Schmidt M.H."/>
            <person name="Jia X."/>
            <person name="Li D."/>
            <person name="Zhu A."/>
            <person name="Guo F."/>
            <person name="Chen W."/>
            <person name="Ni D."/>
            <person name="Usadel B."/>
            <person name="Fernie A.R."/>
            <person name="Wen W."/>
        </authorList>
    </citation>
    <scope>NUCLEOTIDE SEQUENCE [LARGE SCALE GENOMIC DNA]</scope>
    <source>
        <strain evidence="2">cv. G240</strain>
    </source>
</reference>
<protein>
    <submittedName>
        <fullName evidence="1">Uncharacterized protein</fullName>
    </submittedName>
</protein>
<sequence>MSFDHSYFLSPPKPLLILQMKLGCAQTERPRVAKRQNGSVYMYTGISTRFNTHVSTRNKQKYIKFLLRDKTSSSNRTEMNV</sequence>
<evidence type="ECO:0000313" key="1">
    <source>
        <dbReference type="EMBL" id="KAF5932458.1"/>
    </source>
</evidence>
<accession>A0A7J7FY12</accession>
<name>A0A7J7FY12_CAMSI</name>
<keyword evidence="2" id="KW-1185">Reference proteome</keyword>
<reference evidence="1 2" key="2">
    <citation type="submission" date="2020-07" db="EMBL/GenBank/DDBJ databases">
        <title>Genome assembly of wild tea tree DASZ reveals pedigree and selection history of tea varieties.</title>
        <authorList>
            <person name="Zhang W."/>
        </authorList>
    </citation>
    <scope>NUCLEOTIDE SEQUENCE [LARGE SCALE GENOMIC DNA]</scope>
    <source>
        <strain evidence="2">cv. G240</strain>
        <tissue evidence="1">Leaf</tissue>
    </source>
</reference>
<evidence type="ECO:0000313" key="2">
    <source>
        <dbReference type="Proteomes" id="UP000593564"/>
    </source>
</evidence>
<dbReference type="Proteomes" id="UP000593564">
    <property type="component" value="Unassembled WGS sequence"/>
</dbReference>
<dbReference type="AlphaFoldDB" id="A0A7J7FY12"/>
<dbReference type="EMBL" id="JACBKZ010000014">
    <property type="protein sequence ID" value="KAF5932458.1"/>
    <property type="molecule type" value="Genomic_DNA"/>
</dbReference>
<gene>
    <name evidence="1" type="ORF">HYC85_028629</name>
</gene>
<organism evidence="1 2">
    <name type="scientific">Camellia sinensis</name>
    <name type="common">Tea plant</name>
    <name type="synonym">Thea sinensis</name>
    <dbReference type="NCBI Taxonomy" id="4442"/>
    <lineage>
        <taxon>Eukaryota</taxon>
        <taxon>Viridiplantae</taxon>
        <taxon>Streptophyta</taxon>
        <taxon>Embryophyta</taxon>
        <taxon>Tracheophyta</taxon>
        <taxon>Spermatophyta</taxon>
        <taxon>Magnoliopsida</taxon>
        <taxon>eudicotyledons</taxon>
        <taxon>Gunneridae</taxon>
        <taxon>Pentapetalae</taxon>
        <taxon>asterids</taxon>
        <taxon>Ericales</taxon>
        <taxon>Theaceae</taxon>
        <taxon>Camellia</taxon>
    </lineage>
</organism>
<proteinExistence type="predicted"/>
<comment type="caution">
    <text evidence="1">The sequence shown here is derived from an EMBL/GenBank/DDBJ whole genome shotgun (WGS) entry which is preliminary data.</text>
</comment>